<feature type="transmembrane region" description="Helical" evidence="1">
    <location>
        <begin position="12"/>
        <end position="34"/>
    </location>
</feature>
<proteinExistence type="predicted"/>
<evidence type="ECO:0008006" key="4">
    <source>
        <dbReference type="Google" id="ProtNLM"/>
    </source>
</evidence>
<keyword evidence="3" id="KW-1185">Reference proteome</keyword>
<sequence>MRKGEGIRRVSVGALLLALMLVAAVGVSIGLILAPDNTPVSLSPAARAEDLHVSKQDFDDRRNVELGVATLSKRPVTTTAVGTVTRFECEPGSTLSSGTASFFVDDRPVLTLATQRPLWRNLDFDTEGDDVASLQAELRRLGKDVPDHGYFDWVTWNAYREIVEASGGKTDYGALSRADILWIATPDAVVETCDAQVGSALAPDQVVATLPVALRSVQIKNPPVDVAPGERVLAVDGVQLPIDDEGRITSTDALAELITTPTYTNYVSSEGESVMSGIYSLAEPISVIPVPPSAIYGWADGQGCIIADGQAVPVDVVGSQLGRSFITVEAGADPSTVRTVPDEETPCR</sequence>
<organism evidence="2 3">
    <name type="scientific">Leucobacter komagatae</name>
    <dbReference type="NCBI Taxonomy" id="55969"/>
    <lineage>
        <taxon>Bacteria</taxon>
        <taxon>Bacillati</taxon>
        <taxon>Actinomycetota</taxon>
        <taxon>Actinomycetes</taxon>
        <taxon>Micrococcales</taxon>
        <taxon>Microbacteriaceae</taxon>
        <taxon>Leucobacter</taxon>
    </lineage>
</organism>
<keyword evidence="1" id="KW-0812">Transmembrane</keyword>
<keyword evidence="1" id="KW-0472">Membrane</keyword>
<keyword evidence="1" id="KW-1133">Transmembrane helix</keyword>
<accession>A0A0D0IVH3</accession>
<name>A0A0D0IVH3_9MICO</name>
<comment type="caution">
    <text evidence="2">The sequence shown here is derived from an EMBL/GenBank/DDBJ whole genome shotgun (WGS) entry which is preliminary data.</text>
</comment>
<evidence type="ECO:0000313" key="3">
    <source>
        <dbReference type="Proteomes" id="UP000032120"/>
    </source>
</evidence>
<evidence type="ECO:0000313" key="2">
    <source>
        <dbReference type="EMBL" id="KIP53598.1"/>
    </source>
</evidence>
<dbReference type="EMBL" id="JXSQ01000002">
    <property type="protein sequence ID" value="KIP53598.1"/>
    <property type="molecule type" value="Genomic_DNA"/>
</dbReference>
<evidence type="ECO:0000256" key="1">
    <source>
        <dbReference type="SAM" id="Phobius"/>
    </source>
</evidence>
<protein>
    <recommendedName>
        <fullName evidence="4">Peptidoglycan-binding protein</fullName>
    </recommendedName>
</protein>
<gene>
    <name evidence="2" type="ORF">SD72_02825</name>
</gene>
<reference evidence="2 3" key="1">
    <citation type="submission" date="2015-01" db="EMBL/GenBank/DDBJ databases">
        <title>Draft genome sequence of Leucobacter komagatae strain VKM ST2845.</title>
        <authorList>
            <person name="Karlyshev A.V."/>
            <person name="Kudryashova E.B."/>
        </authorList>
    </citation>
    <scope>NUCLEOTIDE SEQUENCE [LARGE SCALE GENOMIC DNA]</scope>
    <source>
        <strain evidence="2 3">VKM ST2845</strain>
    </source>
</reference>
<dbReference type="Proteomes" id="UP000032120">
    <property type="component" value="Unassembled WGS sequence"/>
</dbReference>
<dbReference type="AlphaFoldDB" id="A0A0D0IVH3"/>